<dbReference type="GO" id="GO:0006808">
    <property type="term" value="P:regulation of nitrogen utilization"/>
    <property type="evidence" value="ECO:0007669"/>
    <property type="project" value="UniProtKB-UniRule"/>
</dbReference>
<dbReference type="PROSITE" id="PS51831">
    <property type="entry name" value="HD"/>
    <property type="match status" value="1"/>
</dbReference>
<keyword evidence="4 7" id="KW-0378">Hydrolase</keyword>
<dbReference type="Gene3D" id="1.10.3090.10">
    <property type="entry name" value="cca-adding enzyme, domain 2"/>
    <property type="match status" value="1"/>
</dbReference>
<dbReference type="SUPFAM" id="SSF81301">
    <property type="entry name" value="Nucleotidyltransferase"/>
    <property type="match status" value="1"/>
</dbReference>
<dbReference type="NCBIfam" id="TIGR01693">
    <property type="entry name" value="UTase_glnD"/>
    <property type="match status" value="1"/>
</dbReference>
<dbReference type="SUPFAM" id="SSF81593">
    <property type="entry name" value="Nucleotidyltransferase substrate binding subunit/domain"/>
    <property type="match status" value="1"/>
</dbReference>
<proteinExistence type="inferred from homology"/>
<keyword evidence="1 7" id="KW-0808">Transferase</keyword>
<dbReference type="CDD" id="cd05401">
    <property type="entry name" value="NT_GlnE_GlnD_like"/>
    <property type="match status" value="1"/>
</dbReference>
<evidence type="ECO:0000256" key="6">
    <source>
        <dbReference type="ARBA" id="ARBA00023268"/>
    </source>
</evidence>
<feature type="domain" description="HD" evidence="9">
    <location>
        <begin position="469"/>
        <end position="591"/>
    </location>
</feature>
<dbReference type="InterPro" id="IPR006674">
    <property type="entry name" value="HD_domain"/>
</dbReference>
<gene>
    <name evidence="7" type="primary">glnD</name>
    <name evidence="10" type="ORF">A3F84_24725</name>
</gene>
<dbReference type="Pfam" id="PF08335">
    <property type="entry name" value="GlnD_UR_UTase"/>
    <property type="match status" value="1"/>
</dbReference>
<dbReference type="CDD" id="cd04899">
    <property type="entry name" value="ACT_ACR-UUR-like_2"/>
    <property type="match status" value="1"/>
</dbReference>
<dbReference type="Pfam" id="PF24931">
    <property type="entry name" value="ACT_ACR9_3rd"/>
    <property type="match status" value="1"/>
</dbReference>
<organism evidence="10 11">
    <name type="scientific">Handelsmanbacteria sp. (strain RIFCSPLOWO2_12_FULL_64_10)</name>
    <dbReference type="NCBI Taxonomy" id="1817868"/>
    <lineage>
        <taxon>Bacteria</taxon>
        <taxon>Candidatus Handelsmaniibacteriota</taxon>
    </lineage>
</organism>
<dbReference type="PANTHER" id="PTHR47320">
    <property type="entry name" value="BIFUNCTIONAL URIDYLYLTRANSFERASE/URIDYLYL-REMOVING ENZYME"/>
    <property type="match status" value="1"/>
</dbReference>
<dbReference type="Proteomes" id="UP000178606">
    <property type="component" value="Unassembled WGS sequence"/>
</dbReference>
<evidence type="ECO:0000259" key="9">
    <source>
        <dbReference type="PROSITE" id="PS51831"/>
    </source>
</evidence>
<dbReference type="PIRSF" id="PIRSF006288">
    <property type="entry name" value="PII_uridyltransf"/>
    <property type="match status" value="1"/>
</dbReference>
<keyword evidence="2 7" id="KW-0548">Nucleotidyltransferase</keyword>
<evidence type="ECO:0000256" key="5">
    <source>
        <dbReference type="ARBA" id="ARBA00022842"/>
    </source>
</evidence>
<accession>A0A1F6CSD1</accession>
<evidence type="ECO:0000313" key="10">
    <source>
        <dbReference type="EMBL" id="OGG52035.1"/>
    </source>
</evidence>
<comment type="catalytic activity">
    <reaction evidence="7">
        <text>[protein-PII]-uridylyl-L-tyrosine + H2O = [protein-PII]-L-tyrosine + UMP + H(+)</text>
        <dbReference type="Rhea" id="RHEA:48600"/>
        <dbReference type="Rhea" id="RHEA-COMP:12147"/>
        <dbReference type="Rhea" id="RHEA-COMP:12148"/>
        <dbReference type="ChEBI" id="CHEBI:15377"/>
        <dbReference type="ChEBI" id="CHEBI:15378"/>
        <dbReference type="ChEBI" id="CHEBI:46858"/>
        <dbReference type="ChEBI" id="CHEBI:57865"/>
        <dbReference type="ChEBI" id="CHEBI:90602"/>
    </reaction>
</comment>
<evidence type="ECO:0000256" key="4">
    <source>
        <dbReference type="ARBA" id="ARBA00022801"/>
    </source>
</evidence>
<dbReference type="InterPro" id="IPR043519">
    <property type="entry name" value="NT_sf"/>
</dbReference>
<dbReference type="CDD" id="cd00077">
    <property type="entry name" value="HDc"/>
    <property type="match status" value="1"/>
</dbReference>
<keyword evidence="5 7" id="KW-0460">Magnesium</keyword>
<dbReference type="EC" id="3.1.4.-" evidence="7"/>
<comment type="caution">
    <text evidence="10">The sequence shown here is derived from an EMBL/GenBank/DDBJ whole genome shotgun (WGS) entry which is preliminary data.</text>
</comment>
<keyword evidence="3" id="KW-0677">Repeat</keyword>
<comment type="cofactor">
    <cofactor evidence="7">
        <name>Mg(2+)</name>
        <dbReference type="ChEBI" id="CHEBI:18420"/>
    </cofactor>
</comment>
<dbReference type="SUPFAM" id="SSF81891">
    <property type="entry name" value="Poly A polymerase C-terminal region-like"/>
    <property type="match status" value="1"/>
</dbReference>
<name>A0A1F6CSD1_HANXR</name>
<feature type="region of interest" description="Uridylyltransferase" evidence="7">
    <location>
        <begin position="1"/>
        <end position="349"/>
    </location>
</feature>
<dbReference type="GO" id="GO:0008773">
    <property type="term" value="F:[protein-PII] uridylyltransferase activity"/>
    <property type="evidence" value="ECO:0007669"/>
    <property type="project" value="UniProtKB-UniRule"/>
</dbReference>
<comment type="catalytic activity">
    <reaction evidence="7">
        <text>[protein-PII]-L-tyrosine + UTP = [protein-PII]-uridylyl-L-tyrosine + diphosphate</text>
        <dbReference type="Rhea" id="RHEA:13673"/>
        <dbReference type="Rhea" id="RHEA-COMP:12147"/>
        <dbReference type="Rhea" id="RHEA-COMP:12148"/>
        <dbReference type="ChEBI" id="CHEBI:33019"/>
        <dbReference type="ChEBI" id="CHEBI:46398"/>
        <dbReference type="ChEBI" id="CHEBI:46858"/>
        <dbReference type="ChEBI" id="CHEBI:90602"/>
        <dbReference type="EC" id="2.7.7.59"/>
    </reaction>
</comment>
<dbReference type="InterPro" id="IPR003607">
    <property type="entry name" value="HD/PDEase_dom"/>
</dbReference>
<dbReference type="EMBL" id="MFKF01000160">
    <property type="protein sequence ID" value="OGG52035.1"/>
    <property type="molecule type" value="Genomic_DNA"/>
</dbReference>
<evidence type="ECO:0000256" key="1">
    <source>
        <dbReference type="ARBA" id="ARBA00022679"/>
    </source>
</evidence>
<dbReference type="InterPro" id="IPR013546">
    <property type="entry name" value="PII_UdlTrfase/GS_AdlTrfase"/>
</dbReference>
<comment type="domain">
    <text evidence="7">Has four distinct domains: an N-terminal nucleotidyltransferase (NT) domain responsible for UTase activity, a central HD domain that encodes UR activity, and two C-terminal ACT domains that seem to have a role in glutamine sensing.</text>
</comment>
<dbReference type="InterPro" id="IPR010043">
    <property type="entry name" value="UTase/UR"/>
</dbReference>
<keyword evidence="6 7" id="KW-0511">Multifunctional enzyme</keyword>
<dbReference type="EC" id="2.7.7.59" evidence="7"/>
<feature type="domain" description="ACT" evidence="8">
    <location>
        <begin position="812"/>
        <end position="883"/>
    </location>
</feature>
<comment type="function">
    <text evidence="7">Modifies, by uridylylation and deuridylylation, the PII regulatory proteins (GlnB and homologs), in response to the nitrogen status of the cell that GlnD senses through the glutamine level. Under low glutamine levels, catalyzes the conversion of the PII proteins and UTP to PII-UMP and PPi, while under higher glutamine levels, GlnD hydrolyzes PII-UMP to PII and UMP (deuridylylation). Thus, controls uridylylation state and activity of the PII proteins, and plays an important role in the regulation of nitrogen metabolism.</text>
</comment>
<evidence type="ECO:0000313" key="11">
    <source>
        <dbReference type="Proteomes" id="UP000178606"/>
    </source>
</evidence>
<dbReference type="SUPFAM" id="SSF55021">
    <property type="entry name" value="ACT-like"/>
    <property type="match status" value="2"/>
</dbReference>
<evidence type="ECO:0000256" key="7">
    <source>
        <dbReference type="HAMAP-Rule" id="MF_00277"/>
    </source>
</evidence>
<comment type="caution">
    <text evidence="7">Lacks conserved residue(s) required for the propagation of feature annotation.</text>
</comment>
<dbReference type="CDD" id="cd04900">
    <property type="entry name" value="ACT_UUR-like_1"/>
    <property type="match status" value="1"/>
</dbReference>
<sequence>MHLRQRLDALRRQWESDLPAFDALRTEVFRSFLKKERERIAEMHRQGASGRFVVSELASVVDTIIRDAYRQALLDAHEEQIEEYAVLAQGGYGRGFLNPKSDVDLLFLYSRDRKGDPIIRYILHLLWDLGLEVGHSARTVGECVEEARKDSHSRTAMLEARYLVGDYRLFGRFEKAFERALLGRRALSFIHEKIEERRERHLKAGLSVHLLEPNVKESPGGLRDVHTVGWLLRARRGGSSLEGLLEGGLVSKQDYRLFEDALDFLWRIRNDLHFTAGKRYDVLEHDVKPQIADHLGYRDRDGELGVERFMRDYYLHARNVKHLSDRICSRLDGHRTKIQRAVSFLSRQRLDDGTFLFGDELHLPPRRGRDFFVEDPARLLSLFASAQRFGARIGDGIQREIKAHLRLIDDDLRRSEKAGRLFSRILAAGRGTAQTLRLMHDLGVLGAYLPEFGTLTGLVQYNLYHVYTADEHTLLAIENLERLQDGREEADAPLRRVAGEVLRWDLLTLAVLLHDVGKSARTDDHSRIGADMARAFLCRVGAPEDERRTVLFLIENHLLMSHIAQRRDLDDPSLIADFARQVGDVDRLRMLYLLTYADLSAVTRTAWTAWKSHLLSDLYHKTFAALTQTRQDDGAARHIVRTLTPVFGEEAVAGHLRGLPERYVVATNPQEVGVHLSLVRALKGRPVALSFRIGKLFSEITVCTVDKPYRLSEICGALSVNGINIFSAQAYTRSDGVVLDIFQVTDLDGRPDIDKDQQTRIHDQLTAVFEGRENVALLFENRAQRWSRRRRPAFLQPPRVVFENDISEKYTIIDVFAQDAIGLLYKITRTLSELDLDIYTARVGTQGDKAVDAFYVTRRSGDKIRDADALRRIEEALIQAVGN</sequence>
<dbReference type="Pfam" id="PF01966">
    <property type="entry name" value="HD"/>
    <property type="match status" value="1"/>
</dbReference>
<dbReference type="Gene3D" id="3.30.460.10">
    <property type="entry name" value="Beta Polymerase, domain 2"/>
    <property type="match status" value="1"/>
</dbReference>
<evidence type="ECO:0000256" key="2">
    <source>
        <dbReference type="ARBA" id="ARBA00022695"/>
    </source>
</evidence>
<evidence type="ECO:0000259" key="8">
    <source>
        <dbReference type="PROSITE" id="PS51671"/>
    </source>
</evidence>
<dbReference type="PROSITE" id="PS51671">
    <property type="entry name" value="ACT"/>
    <property type="match status" value="2"/>
</dbReference>
<dbReference type="AlphaFoldDB" id="A0A1F6CSD1"/>
<dbReference type="Gene3D" id="1.20.120.330">
    <property type="entry name" value="Nucleotidyltransferases domain 2"/>
    <property type="match status" value="1"/>
</dbReference>
<dbReference type="HAMAP" id="MF_00277">
    <property type="entry name" value="PII_uridylyl_transf"/>
    <property type="match status" value="1"/>
</dbReference>
<comment type="similarity">
    <text evidence="7">Belongs to the GlnD family.</text>
</comment>
<dbReference type="PANTHER" id="PTHR47320:SF1">
    <property type="entry name" value="BIFUNCTIONAL URIDYLYLTRANSFERASE_URIDYLYL-REMOVING ENZYME"/>
    <property type="match status" value="1"/>
</dbReference>
<dbReference type="GO" id="GO:0008081">
    <property type="term" value="F:phosphoric diester hydrolase activity"/>
    <property type="evidence" value="ECO:0007669"/>
    <property type="project" value="UniProtKB-UniRule"/>
</dbReference>
<dbReference type="InterPro" id="IPR045865">
    <property type="entry name" value="ACT-like_dom_sf"/>
</dbReference>
<comment type="activity regulation">
    <text evidence="7">Uridylyltransferase (UTase) activity is inhibited by glutamine, while glutamine activates uridylyl-removing (UR) activity.</text>
</comment>
<feature type="domain" description="ACT" evidence="8">
    <location>
        <begin position="699"/>
        <end position="780"/>
    </location>
</feature>
<dbReference type="InterPro" id="IPR002912">
    <property type="entry name" value="ACT_dom"/>
</dbReference>
<evidence type="ECO:0000256" key="3">
    <source>
        <dbReference type="ARBA" id="ARBA00022737"/>
    </source>
</evidence>
<reference evidence="10 11" key="1">
    <citation type="journal article" date="2016" name="Nat. Commun.">
        <title>Thousands of microbial genomes shed light on interconnected biogeochemical processes in an aquifer system.</title>
        <authorList>
            <person name="Anantharaman K."/>
            <person name="Brown C.T."/>
            <person name="Hug L.A."/>
            <person name="Sharon I."/>
            <person name="Castelle C.J."/>
            <person name="Probst A.J."/>
            <person name="Thomas B.C."/>
            <person name="Singh A."/>
            <person name="Wilkins M.J."/>
            <person name="Karaoz U."/>
            <person name="Brodie E.L."/>
            <person name="Williams K.H."/>
            <person name="Hubbard S.S."/>
            <person name="Banfield J.F."/>
        </authorList>
    </citation>
    <scope>NUCLEOTIDE SEQUENCE [LARGE SCALE GENOMIC DNA]</scope>
    <source>
        <strain evidence="11">RIFCSPLOWO2_12_FULL_64_10</strain>
    </source>
</reference>
<dbReference type="SMART" id="SM00471">
    <property type="entry name" value="HDc"/>
    <property type="match status" value="1"/>
</dbReference>
<protein>
    <recommendedName>
        <fullName evidence="7">Bifunctional uridylyltransferase/uridylyl-removing enzyme</fullName>
        <shortName evidence="7">UTase/UR</shortName>
    </recommendedName>
    <alternativeName>
        <fullName evidence="7">Bifunctional [protein-PII] modification enzyme</fullName>
    </alternativeName>
    <alternativeName>
        <fullName evidence="7">Bifunctional nitrogen sensor protein</fullName>
    </alternativeName>
    <domain>
        <recommendedName>
            <fullName evidence="7">[Protein-PII] uridylyltransferase</fullName>
            <shortName evidence="7">PII uridylyltransferase</shortName>
            <shortName evidence="7">UTase</shortName>
            <ecNumber evidence="7">2.7.7.59</ecNumber>
        </recommendedName>
    </domain>
    <domain>
        <recommendedName>
            <fullName evidence="7">[Protein-PII]-UMP uridylyl-removing enzyme</fullName>
            <shortName evidence="7">UR</shortName>
            <ecNumber evidence="7">3.1.4.-</ecNumber>
        </recommendedName>
    </domain>
</protein>